<dbReference type="InterPro" id="IPR017853">
    <property type="entry name" value="GH"/>
</dbReference>
<dbReference type="OMA" id="HWALGYH"/>
<proteinExistence type="inferred from homology"/>
<dbReference type="InParanoid" id="A2DBB0"/>
<dbReference type="InterPro" id="IPR013780">
    <property type="entry name" value="Glyco_hydro_b"/>
</dbReference>
<organism evidence="15 16">
    <name type="scientific">Trichomonas vaginalis (strain ATCC PRA-98 / G3)</name>
    <dbReference type="NCBI Taxonomy" id="412133"/>
    <lineage>
        <taxon>Eukaryota</taxon>
        <taxon>Metamonada</taxon>
        <taxon>Parabasalia</taxon>
        <taxon>Trichomonadida</taxon>
        <taxon>Trichomonadidae</taxon>
        <taxon>Trichomonas</taxon>
    </lineage>
</organism>
<evidence type="ECO:0000256" key="11">
    <source>
        <dbReference type="SAM" id="MobiDB-lite"/>
    </source>
</evidence>
<evidence type="ECO:0000256" key="4">
    <source>
        <dbReference type="ARBA" id="ARBA00022729"/>
    </source>
</evidence>
<sequence length="918" mass="106773">MFSFLFFLFSSVLCVDEGKYRQCDQSPFCHRNRETDKQFWSIIDKEIDYNKNYFQCLIQDDSADKQLVLFVYFLQTGIRFRIEPSETERFKRYDAAREPSIINKTELNITKPYSHSTNHTHIFLNQGDQSITISIKPFTATLTTTKGRVLVINPDDTAIFEHNRDRNKNPTLFHAADFDGTIDKIPNGPTSVAMDFLFLGDNVRFHGLPEHTLNLTLPFTTHRLRRQNKITFNPVTDPIRLFNVDINRYEIGNPMAMYGSIPFLLARDSKKTTGLFWCNPSETWIDTSEERTGSFARFLSEGGYIDFFVFTGGHASEILQKYTQLTGKPPLHQGFVLGYHQSRWGYKSSKDVREVLNGLDTNIIPVDAMWLDLDHLDDKMYFTYDPYKFADFAKLQDDYDNLERKFVALCDPHLRIDMGYYIFEQAFNQHFFVKTRLDSDYEGECWPGDSSWVDFTNPWARVWWETLFEFENYKGSTLSLYIWNDMNEPAVFDVPDMTLPKDVIHHKKIENREVHNVYGHLMALATYGGLMKRDSDEDDRPFVLTRSFFAGTQKYAVTWTGDNAADWAHLRASIPMVLSLGLSGMPFCGADVGGFFDSPSENLLARWFQLGAWCYPFFREHSHHESQEREPFKIKGVHGESIRKSIADRYQMFQYWYTLARKSNKTGEPLSRPVWWEFPNDRRFADIETMFMLGPSFLVAPILEDNVYNRTIDLPFGRWYNFNSLKECERDNHEKTFVEAPITEIPVLMRGGSIVPLKNWKRRTTFLMRHDPITLVIALDQNGEASGELYDDDQQTTAFATGDYIHAKYSFTNHIIASNVRDSKMARDDFFEEYDVKVERIKVLGLKAKPKSVKAPNGNLDFDFENEVLTIHRVLQPVKRNWQITLEMPQDSSFTKSSSSSSNTQKQPKSTSEERLDL</sequence>
<dbReference type="GO" id="GO:0006491">
    <property type="term" value="P:N-glycan processing"/>
    <property type="evidence" value="ECO:0000318"/>
    <property type="project" value="GO_Central"/>
</dbReference>
<dbReference type="OrthoDB" id="3237269at2759"/>
<dbReference type="Gene3D" id="3.20.20.80">
    <property type="entry name" value="Glycosidases"/>
    <property type="match status" value="2"/>
</dbReference>
<keyword evidence="7" id="KW-0325">Glycoprotein</keyword>
<feature type="compositionally biased region" description="Low complexity" evidence="11">
    <location>
        <begin position="890"/>
        <end position="910"/>
    </location>
</feature>
<dbReference type="CDD" id="cd06603">
    <property type="entry name" value="GH31_GANC_GANAB_alpha"/>
    <property type="match status" value="1"/>
</dbReference>
<dbReference type="SUPFAM" id="SSF51445">
    <property type="entry name" value="(Trans)glycosidases"/>
    <property type="match status" value="1"/>
</dbReference>
<evidence type="ECO:0000256" key="5">
    <source>
        <dbReference type="ARBA" id="ARBA00022801"/>
    </source>
</evidence>
<feature type="domain" description="Glycosyl hydrolase family 31 C-terminal" evidence="14">
    <location>
        <begin position="667"/>
        <end position="755"/>
    </location>
</feature>
<dbReference type="PROSITE" id="PS00129">
    <property type="entry name" value="GLYCOSYL_HYDROL_F31_1"/>
    <property type="match status" value="1"/>
</dbReference>
<evidence type="ECO:0000259" key="13">
    <source>
        <dbReference type="Pfam" id="PF13802"/>
    </source>
</evidence>
<dbReference type="EMBL" id="DS113184">
    <property type="protein sequence ID" value="EAY22440.1"/>
    <property type="molecule type" value="Genomic_DNA"/>
</dbReference>
<dbReference type="KEGG" id="tva:5467995"/>
<dbReference type="CDD" id="cd14752">
    <property type="entry name" value="GH31_N"/>
    <property type="match status" value="1"/>
</dbReference>
<evidence type="ECO:0000313" key="15">
    <source>
        <dbReference type="EMBL" id="EAY22440.1"/>
    </source>
</evidence>
<dbReference type="SUPFAM" id="SSF74650">
    <property type="entry name" value="Galactose mutarotase-like"/>
    <property type="match status" value="1"/>
</dbReference>
<gene>
    <name evidence="15" type="ORF">TVAG_379190</name>
</gene>
<evidence type="ECO:0000256" key="6">
    <source>
        <dbReference type="ARBA" id="ARBA00022824"/>
    </source>
</evidence>
<dbReference type="InterPro" id="IPR025887">
    <property type="entry name" value="Glyco_hydro_31_N_dom"/>
</dbReference>
<evidence type="ECO:0000256" key="10">
    <source>
        <dbReference type="RuleBase" id="RU361185"/>
    </source>
</evidence>
<feature type="domain" description="Glycoside hydrolase family 31 N-terminal" evidence="13">
    <location>
        <begin position="73"/>
        <end position="286"/>
    </location>
</feature>
<dbReference type="SMR" id="A2DBB0"/>
<evidence type="ECO:0000256" key="1">
    <source>
        <dbReference type="ARBA" id="ARBA00004240"/>
    </source>
</evidence>
<comment type="similarity">
    <text evidence="3 10">Belongs to the glycosyl hydrolase 31 family.</text>
</comment>
<dbReference type="RefSeq" id="XP_001583426.1">
    <property type="nucleotide sequence ID" value="XM_001583376.1"/>
</dbReference>
<dbReference type="STRING" id="5722.A2DBB0"/>
<keyword evidence="8 10" id="KW-0326">Glycosidase</keyword>
<keyword evidence="6" id="KW-0256">Endoplasmic reticulum</keyword>
<comment type="pathway">
    <text evidence="2">Glycan metabolism; N-glycan metabolism.</text>
</comment>
<dbReference type="Gene3D" id="2.60.40.1180">
    <property type="entry name" value="Golgi alpha-mannosidase II"/>
    <property type="match status" value="2"/>
</dbReference>
<evidence type="ECO:0000259" key="14">
    <source>
        <dbReference type="Pfam" id="PF21365"/>
    </source>
</evidence>
<evidence type="ECO:0000256" key="2">
    <source>
        <dbReference type="ARBA" id="ARBA00004833"/>
    </source>
</evidence>
<dbReference type="FunCoup" id="A2DBB0">
    <property type="interactions" value="594"/>
</dbReference>
<dbReference type="AlphaFoldDB" id="A2DBB0"/>
<dbReference type="VEuPathDB" id="TrichDB:TVAGG3_0508420"/>
<dbReference type="Pfam" id="PF01055">
    <property type="entry name" value="Glyco_hydro_31_2nd"/>
    <property type="match status" value="1"/>
</dbReference>
<dbReference type="InterPro" id="IPR011013">
    <property type="entry name" value="Gal_mutarotase_sf_dom"/>
</dbReference>
<evidence type="ECO:0000256" key="8">
    <source>
        <dbReference type="ARBA" id="ARBA00023295"/>
    </source>
</evidence>
<evidence type="ECO:0000256" key="3">
    <source>
        <dbReference type="ARBA" id="ARBA00007806"/>
    </source>
</evidence>
<evidence type="ECO:0000259" key="12">
    <source>
        <dbReference type="Pfam" id="PF01055"/>
    </source>
</evidence>
<protein>
    <recommendedName>
        <fullName evidence="9">Glucosidase II subunit alpha</fullName>
    </recommendedName>
</protein>
<accession>A2DBB0</accession>
<dbReference type="Pfam" id="PF21365">
    <property type="entry name" value="Glyco_hydro_31_3rd"/>
    <property type="match status" value="1"/>
</dbReference>
<dbReference type="PANTHER" id="PTHR22762:SF54">
    <property type="entry name" value="BCDNA.GH04962"/>
    <property type="match status" value="1"/>
</dbReference>
<dbReference type="Pfam" id="PF13802">
    <property type="entry name" value="Gal_mutarotas_2"/>
    <property type="match status" value="1"/>
</dbReference>
<dbReference type="GO" id="GO:0090599">
    <property type="term" value="F:alpha-glucosidase activity"/>
    <property type="evidence" value="ECO:0000318"/>
    <property type="project" value="GO_Central"/>
</dbReference>
<dbReference type="SUPFAM" id="SSF51011">
    <property type="entry name" value="Glycosyl hydrolase domain"/>
    <property type="match status" value="1"/>
</dbReference>
<dbReference type="InterPro" id="IPR030458">
    <property type="entry name" value="Glyco_hydro_31_AS"/>
</dbReference>
<evidence type="ECO:0000313" key="16">
    <source>
        <dbReference type="Proteomes" id="UP000001542"/>
    </source>
</evidence>
<comment type="subcellular location">
    <subcellularLocation>
        <location evidence="1">Endoplasmic reticulum</location>
    </subcellularLocation>
</comment>
<name>A2DBB0_TRIV3</name>
<dbReference type="Proteomes" id="UP000001542">
    <property type="component" value="Unassembled WGS sequence"/>
</dbReference>
<dbReference type="PANTHER" id="PTHR22762">
    <property type="entry name" value="ALPHA-GLUCOSIDASE"/>
    <property type="match status" value="1"/>
</dbReference>
<feature type="domain" description="Glycoside hydrolase family 31 TIM barrel" evidence="12">
    <location>
        <begin position="329"/>
        <end position="659"/>
    </location>
</feature>
<reference evidence="15" key="1">
    <citation type="submission" date="2006-10" db="EMBL/GenBank/DDBJ databases">
        <authorList>
            <person name="Amadeo P."/>
            <person name="Zhao Q."/>
            <person name="Wortman J."/>
            <person name="Fraser-Liggett C."/>
            <person name="Carlton J."/>
        </authorList>
    </citation>
    <scope>NUCLEOTIDE SEQUENCE</scope>
    <source>
        <strain evidence="15">G3</strain>
    </source>
</reference>
<feature type="region of interest" description="Disordered" evidence="11">
    <location>
        <begin position="890"/>
        <end position="918"/>
    </location>
</feature>
<dbReference type="GO" id="GO:0030246">
    <property type="term" value="F:carbohydrate binding"/>
    <property type="evidence" value="ECO:0007669"/>
    <property type="project" value="InterPro"/>
</dbReference>
<keyword evidence="16" id="KW-1185">Reference proteome</keyword>
<dbReference type="Gene3D" id="2.60.40.1760">
    <property type="entry name" value="glycosyl hydrolase (family 31)"/>
    <property type="match status" value="1"/>
</dbReference>
<dbReference type="eggNOG" id="KOG1066">
    <property type="taxonomic scope" value="Eukaryota"/>
</dbReference>
<evidence type="ECO:0000256" key="7">
    <source>
        <dbReference type="ARBA" id="ARBA00023180"/>
    </source>
</evidence>
<dbReference type="InterPro" id="IPR048395">
    <property type="entry name" value="Glyco_hydro_31_C"/>
</dbReference>
<dbReference type="GO" id="GO:0005975">
    <property type="term" value="P:carbohydrate metabolic process"/>
    <property type="evidence" value="ECO:0007669"/>
    <property type="project" value="InterPro"/>
</dbReference>
<dbReference type="InterPro" id="IPR000322">
    <property type="entry name" value="Glyco_hydro_31_TIM"/>
</dbReference>
<keyword evidence="5 10" id="KW-0378">Hydrolase</keyword>
<dbReference type="VEuPathDB" id="TrichDB:TVAG_379190"/>
<reference evidence="15" key="2">
    <citation type="journal article" date="2007" name="Science">
        <title>Draft genome sequence of the sexually transmitted pathogen Trichomonas vaginalis.</title>
        <authorList>
            <person name="Carlton J.M."/>
            <person name="Hirt R.P."/>
            <person name="Silva J.C."/>
            <person name="Delcher A.L."/>
            <person name="Schatz M."/>
            <person name="Zhao Q."/>
            <person name="Wortman J.R."/>
            <person name="Bidwell S.L."/>
            <person name="Alsmark U.C.M."/>
            <person name="Besteiro S."/>
            <person name="Sicheritz-Ponten T."/>
            <person name="Noel C.J."/>
            <person name="Dacks J.B."/>
            <person name="Foster P.G."/>
            <person name="Simillion C."/>
            <person name="Van de Peer Y."/>
            <person name="Miranda-Saavedra D."/>
            <person name="Barton G.J."/>
            <person name="Westrop G.D."/>
            <person name="Mueller S."/>
            <person name="Dessi D."/>
            <person name="Fiori P.L."/>
            <person name="Ren Q."/>
            <person name="Paulsen I."/>
            <person name="Zhang H."/>
            <person name="Bastida-Corcuera F.D."/>
            <person name="Simoes-Barbosa A."/>
            <person name="Brown M.T."/>
            <person name="Hayes R.D."/>
            <person name="Mukherjee M."/>
            <person name="Okumura C.Y."/>
            <person name="Schneider R."/>
            <person name="Smith A.J."/>
            <person name="Vanacova S."/>
            <person name="Villalvazo M."/>
            <person name="Haas B.J."/>
            <person name="Pertea M."/>
            <person name="Feldblyum T.V."/>
            <person name="Utterback T.R."/>
            <person name="Shu C.L."/>
            <person name="Osoegawa K."/>
            <person name="de Jong P.J."/>
            <person name="Hrdy I."/>
            <person name="Horvathova L."/>
            <person name="Zubacova Z."/>
            <person name="Dolezal P."/>
            <person name="Malik S.B."/>
            <person name="Logsdon J.M. Jr."/>
            <person name="Henze K."/>
            <person name="Gupta A."/>
            <person name="Wang C.C."/>
            <person name="Dunne R.L."/>
            <person name="Upcroft J.A."/>
            <person name="Upcroft P."/>
            <person name="White O."/>
            <person name="Salzberg S.L."/>
            <person name="Tang P."/>
            <person name="Chiu C.-H."/>
            <person name="Lee Y.-S."/>
            <person name="Embley T.M."/>
            <person name="Coombs G.H."/>
            <person name="Mottram J.C."/>
            <person name="Tachezy J."/>
            <person name="Fraser-Liggett C.M."/>
            <person name="Johnson P.J."/>
        </authorList>
    </citation>
    <scope>NUCLEOTIDE SEQUENCE [LARGE SCALE GENOMIC DNA]</scope>
    <source>
        <strain evidence="15">G3</strain>
    </source>
</reference>
<dbReference type="GO" id="GO:0005783">
    <property type="term" value="C:endoplasmic reticulum"/>
    <property type="evidence" value="ECO:0007669"/>
    <property type="project" value="UniProtKB-SubCell"/>
</dbReference>
<keyword evidence="4" id="KW-0732">Signal</keyword>
<evidence type="ECO:0000256" key="9">
    <source>
        <dbReference type="ARBA" id="ARBA00042895"/>
    </source>
</evidence>